<dbReference type="GO" id="GO:0005524">
    <property type="term" value="F:ATP binding"/>
    <property type="evidence" value="ECO:0007669"/>
    <property type="project" value="UniProtKB-UniRule"/>
</dbReference>
<dbReference type="InterPro" id="IPR006697">
    <property type="entry name" value="RecC"/>
</dbReference>
<reference evidence="12 13" key="1">
    <citation type="submission" date="2017-03" db="EMBL/GenBank/DDBJ databases">
        <authorList>
            <person name="Afonso C.L."/>
            <person name="Miller P.J."/>
            <person name="Scott M.A."/>
            <person name="Spackman E."/>
            <person name="Goraichik I."/>
            <person name="Dimitrov K.M."/>
            <person name="Suarez D.L."/>
            <person name="Swayne D.E."/>
        </authorList>
    </citation>
    <scope>NUCLEOTIDE SEQUENCE [LARGE SCALE GENOMIC DNA]</scope>
    <source>
        <strain evidence="12">SB41UT1</strain>
    </source>
</reference>
<dbReference type="Pfam" id="PF17946">
    <property type="entry name" value="RecC_C"/>
    <property type="match status" value="1"/>
</dbReference>
<dbReference type="GO" id="GO:0008854">
    <property type="term" value="F:exodeoxyribonuclease V activity"/>
    <property type="evidence" value="ECO:0007669"/>
    <property type="project" value="InterPro"/>
</dbReference>
<comment type="miscellaneous">
    <text evidence="10">In the RecBCD complex, RecB has a slow 3'-5' helicase, an exonuclease activity and loads RecA onto ssDNA, RecD has a fast 5'-3' helicase activity, while RecC stimulates the ATPase and processivity of the RecB helicase and contributes to recognition of the Chi site.</text>
</comment>
<dbReference type="GO" id="GO:0000724">
    <property type="term" value="P:double-strand break repair via homologous recombination"/>
    <property type="evidence" value="ECO:0007669"/>
    <property type="project" value="UniProtKB-UniRule"/>
</dbReference>
<comment type="function">
    <text evidence="10">A helicase/nuclease that prepares dsDNA breaks (DSB) for recombinational DNA repair. Binds to DSBs and unwinds DNA via a highly rapid and processive ATP-dependent bidirectional helicase activity. Unwinds dsDNA until it encounters a Chi (crossover hotspot instigator) sequence from the 3' direction. Cuts ssDNA a few nucleotides 3' to the Chi site. The properties and activities of the enzyme are changed at Chi. The Chi-altered holoenzyme produces a long 3'-ssDNA overhang and facilitates RecA-binding to the ssDNA for homologous DNA recombination and repair. Holoenzyme degrades any linearized DNA that is unable to undergo homologous recombination. In the holoenzyme this subunit recognizes the wild-type Chi sequence, and when added to isolated RecB increases its ATP-dependent helicase processivity.</text>
</comment>
<dbReference type="InterPro" id="IPR011335">
    <property type="entry name" value="Restrct_endonuc-II-like"/>
</dbReference>
<evidence type="ECO:0000259" key="11">
    <source>
        <dbReference type="Pfam" id="PF17946"/>
    </source>
</evidence>
<evidence type="ECO:0000313" key="12">
    <source>
        <dbReference type="EMBL" id="SMA47155.1"/>
    </source>
</evidence>
<evidence type="ECO:0000256" key="3">
    <source>
        <dbReference type="ARBA" id="ARBA00022763"/>
    </source>
</evidence>
<dbReference type="NCBIfam" id="TIGR01450">
    <property type="entry name" value="recC"/>
    <property type="match status" value="1"/>
</dbReference>
<dbReference type="InterPro" id="IPR013986">
    <property type="entry name" value="DExx_box_DNA_helicase_dom_sf"/>
</dbReference>
<dbReference type="OrthoDB" id="9762834at2"/>
<sequence>MLTLHHSNHLDILKELLVDRIRSLPLDNPLTEEQILVQSPGMARWLQLELASAFGIAAAIAFPLPATFLWEMFVTVLDDVPKRSAFAKESMTWKLMGLLESWKDQPGFEPLAHYLQNDDDRIRRYQLAGKIADIYDQYLVYRPEWIASWEARDDLPQLTAEQSWQPILWRALVERTRELGQPHWHRANMHQTFADILTQGNFTGKLPKRLFVFGISALPPGYVQALHALGQHCDVHLMVTNPCRYYWGDIRDARYLARINARRFKDGMNPELPESLNDTGNPLLASLGKLGRDYLYQLQELSSGEQTSELNPVTEIDGFADINTDSLLHHIQHDILELQDSTGLKHPIKAEDHSISFRGCHSPLREVEVLHDHLLSLFENDSSLTPRDIIVMVPDIDSYSPYLQAVFSNPGGSVSGERYIPFALSDRSASQEHPAIAALQRLLTLDQNRASTPELIELLEVKAIQNRFGLEETDINTLARWIEESGIRWGINEQHQSRFDVPTRAENTWLFGLRRMLLGYAMPSAMGLYDDTLPSDLAQGMEAELAGKLADFVEHCEWLLAEIDTARDADHWLLFINQLLELFFAPDETDEPVIRKVRESMEKFREQLNDARFTETLPKAVLVDWLNEHLGNTRSSQRFLAGQVNICTLMPMRSIPFKVVCLLGMNDSAYPRSLPPMGFDLMAKEPRRGDRSRREDDRYLFLEALLSAQEQLYISYVSRNIRDNTERFPSVLVTELQNLIKESFVPEQGGDGDALVNSLFHQHSLQAFSPDNFIAEDNGQTNRFQSFASEWLPAASGEGEPEAPFLPQPLAATPIPDEDNALELPLDRLIGFWNNSSQAFCQQRLKVYFNDDDEAAETREPFALDGLTGWNLKDQLVNGYLQGMDDRQFRLQARASGVLPHGSFGQIAMNELQSEASQLADLVAPWVKNKCPDREIDLPLNHSRLTGWLDCIYDQGQVFWRTGKLRDKHRFQAWVKHLCYCAGREQAGSTFFLTLDNCIELRPVEQERALSMLADLEQLMQEGLNRPLPFFQKTAWTWIDKARSDSVMSDDEDQLEEADNKARKSFIGDSFFAGEGTNDAYIQRCWPDFELALPELRQLAQNILLPLASHLHKLEADK</sequence>
<gene>
    <name evidence="10 12" type="primary">recC</name>
    <name evidence="12" type="ORF">EHSB41UT_02331</name>
</gene>
<evidence type="ECO:0000313" key="13">
    <source>
        <dbReference type="Proteomes" id="UP000196573"/>
    </source>
</evidence>
<dbReference type="Proteomes" id="UP000196573">
    <property type="component" value="Unassembled WGS sequence"/>
</dbReference>
<evidence type="ECO:0000256" key="6">
    <source>
        <dbReference type="ARBA" id="ARBA00022839"/>
    </source>
</evidence>
<organism evidence="12 13">
    <name type="scientific">Parendozoicomonas haliclonae</name>
    <dbReference type="NCBI Taxonomy" id="1960125"/>
    <lineage>
        <taxon>Bacteria</taxon>
        <taxon>Pseudomonadati</taxon>
        <taxon>Pseudomonadota</taxon>
        <taxon>Gammaproteobacteria</taxon>
        <taxon>Oceanospirillales</taxon>
        <taxon>Endozoicomonadaceae</taxon>
        <taxon>Parendozoicomonas</taxon>
    </lineage>
</organism>
<keyword evidence="13" id="KW-1185">Reference proteome</keyword>
<keyword evidence="4 10" id="KW-0378">Hydrolase</keyword>
<dbReference type="InterPro" id="IPR027417">
    <property type="entry name" value="P-loop_NTPase"/>
</dbReference>
<evidence type="ECO:0000256" key="4">
    <source>
        <dbReference type="ARBA" id="ARBA00022801"/>
    </source>
</evidence>
<evidence type="ECO:0000256" key="5">
    <source>
        <dbReference type="ARBA" id="ARBA00022806"/>
    </source>
</evidence>
<name>A0A1X7AJS9_9GAMM</name>
<dbReference type="RefSeq" id="WP_087110042.1">
    <property type="nucleotide sequence ID" value="NZ_CBCSCN010000003.1"/>
</dbReference>
<dbReference type="PANTHER" id="PTHR30591:SF1">
    <property type="entry name" value="RECBCD ENZYME SUBUNIT RECC"/>
    <property type="match status" value="1"/>
</dbReference>
<keyword evidence="7 10" id="KW-0067">ATP-binding</keyword>
<keyword evidence="1 10" id="KW-0540">Nuclease</keyword>
<keyword evidence="5 10" id="KW-0347">Helicase</keyword>
<proteinExistence type="inferred from homology"/>
<dbReference type="Gene3D" id="3.40.50.10930">
    <property type="match status" value="1"/>
</dbReference>
<dbReference type="PIRSF" id="PIRSF000980">
    <property type="entry name" value="RecC"/>
    <property type="match status" value="1"/>
</dbReference>
<evidence type="ECO:0000256" key="9">
    <source>
        <dbReference type="ARBA" id="ARBA00023204"/>
    </source>
</evidence>
<keyword evidence="2 10" id="KW-0547">Nucleotide-binding</keyword>
<comment type="subunit">
    <text evidence="10">Heterotrimer of RecB, RecC and RecD. All subunits contribute to DNA-binding.</text>
</comment>
<dbReference type="GO" id="GO:0009338">
    <property type="term" value="C:exodeoxyribonuclease V complex"/>
    <property type="evidence" value="ECO:0007669"/>
    <property type="project" value="InterPro"/>
</dbReference>
<accession>A0A1X7AJS9</accession>
<dbReference type="PANTHER" id="PTHR30591">
    <property type="entry name" value="RECBCD ENZYME SUBUNIT RECC"/>
    <property type="match status" value="1"/>
</dbReference>
<dbReference type="GO" id="GO:0003677">
    <property type="term" value="F:DNA binding"/>
    <property type="evidence" value="ECO:0007669"/>
    <property type="project" value="UniProtKB-UniRule"/>
</dbReference>
<comment type="similarity">
    <text evidence="10">Belongs to the RecC family.</text>
</comment>
<dbReference type="CDD" id="cd22353">
    <property type="entry name" value="RecC_C-like"/>
    <property type="match status" value="1"/>
</dbReference>
<evidence type="ECO:0000256" key="1">
    <source>
        <dbReference type="ARBA" id="ARBA00022722"/>
    </source>
</evidence>
<dbReference type="SUPFAM" id="SSF52540">
    <property type="entry name" value="P-loop containing nucleoside triphosphate hydrolases"/>
    <property type="match status" value="2"/>
</dbReference>
<dbReference type="AlphaFoldDB" id="A0A1X7AJS9"/>
<keyword evidence="3 10" id="KW-0227">DNA damage</keyword>
<evidence type="ECO:0000256" key="2">
    <source>
        <dbReference type="ARBA" id="ARBA00022741"/>
    </source>
</evidence>
<dbReference type="InterPro" id="IPR041500">
    <property type="entry name" value="RecC_C"/>
</dbReference>
<keyword evidence="8 10" id="KW-0238">DNA-binding</keyword>
<evidence type="ECO:0000256" key="8">
    <source>
        <dbReference type="ARBA" id="ARBA00023125"/>
    </source>
</evidence>
<feature type="domain" description="RecC C-terminal" evidence="11">
    <location>
        <begin position="823"/>
        <end position="1041"/>
    </location>
</feature>
<protein>
    <recommendedName>
        <fullName evidence="10">RecBCD enzyme subunit RecC</fullName>
    </recommendedName>
    <alternativeName>
        <fullName evidence="10">Exonuclease V subunit RecC</fullName>
        <shortName evidence="10">ExoV subunit RecC</shortName>
    </alternativeName>
    <alternativeName>
        <fullName evidence="10">Helicase/nuclease RecBCD subunit RecC</fullName>
    </alternativeName>
</protein>
<dbReference type="EMBL" id="FWPT01000005">
    <property type="protein sequence ID" value="SMA47155.1"/>
    <property type="molecule type" value="Genomic_DNA"/>
</dbReference>
<dbReference type="HAMAP" id="MF_01486">
    <property type="entry name" value="RecC"/>
    <property type="match status" value="1"/>
</dbReference>
<keyword evidence="9 10" id="KW-0234">DNA repair</keyword>
<dbReference type="SUPFAM" id="SSF52980">
    <property type="entry name" value="Restriction endonuclease-like"/>
    <property type="match status" value="1"/>
</dbReference>
<dbReference type="Gene3D" id="1.10.10.990">
    <property type="match status" value="1"/>
</dbReference>
<keyword evidence="6 10" id="KW-0269">Exonuclease</keyword>
<dbReference type="Gene3D" id="1.10.10.160">
    <property type="match status" value="1"/>
</dbReference>
<dbReference type="Pfam" id="PF04257">
    <property type="entry name" value="Exonuc_V_gamma"/>
    <property type="match status" value="1"/>
</dbReference>
<dbReference type="GO" id="GO:0003678">
    <property type="term" value="F:DNA helicase activity"/>
    <property type="evidence" value="ECO:0007669"/>
    <property type="project" value="UniProtKB-UniRule"/>
</dbReference>
<evidence type="ECO:0000256" key="7">
    <source>
        <dbReference type="ARBA" id="ARBA00022840"/>
    </source>
</evidence>
<evidence type="ECO:0000256" key="10">
    <source>
        <dbReference type="HAMAP-Rule" id="MF_01486"/>
    </source>
</evidence>
<dbReference type="Gene3D" id="3.40.50.300">
    <property type="entry name" value="P-loop containing nucleotide triphosphate hydrolases"/>
    <property type="match status" value="2"/>
</dbReference>